<gene>
    <name evidence="2" type="ORF">BJ212DRAFT_1305117</name>
</gene>
<protein>
    <submittedName>
        <fullName evidence="2">Uncharacterized protein</fullName>
    </submittedName>
</protein>
<comment type="caution">
    <text evidence="2">The sequence shown here is derived from an EMBL/GenBank/DDBJ whole genome shotgun (WGS) entry which is preliminary data.</text>
</comment>
<name>A0A9P7DRD1_9AGAM</name>
<dbReference type="GeneID" id="64627735"/>
<feature type="region of interest" description="Disordered" evidence="1">
    <location>
        <begin position="268"/>
        <end position="307"/>
    </location>
</feature>
<evidence type="ECO:0000256" key="1">
    <source>
        <dbReference type="SAM" id="MobiDB-lite"/>
    </source>
</evidence>
<evidence type="ECO:0000313" key="3">
    <source>
        <dbReference type="Proteomes" id="UP000807769"/>
    </source>
</evidence>
<sequence>MSTASSTVTCQFLDVAGLSSLKELDCEHQSGENKTSEFANVRHCWHRLLPDTPSQNGNIAVQEQKSWHFRVSHLVTSLVLVLLFSGPVADTTTDNGTMLVCKCHGWREAFSSASQHSKTSLCSALGTSSFSLQAKHGHVYIVMVTDAFSPGFNNETRFKLSFDPTKLVIMPPYKATSKQLTSSKEQKLEKQKKRVLKTAYQGNPEVFETEPLELHSDADREEDTMFSDHSMQTKLSNAKVLTFSAGKIPIASHTISGSACRLTTHQDAKLQKVDDTTSNESGDLDDPDSLESHISAADTEPTYQYQG</sequence>
<accession>A0A9P7DRD1</accession>
<organism evidence="2 3">
    <name type="scientific">Suillus subaureus</name>
    <dbReference type="NCBI Taxonomy" id="48587"/>
    <lineage>
        <taxon>Eukaryota</taxon>
        <taxon>Fungi</taxon>
        <taxon>Dikarya</taxon>
        <taxon>Basidiomycota</taxon>
        <taxon>Agaricomycotina</taxon>
        <taxon>Agaricomycetes</taxon>
        <taxon>Agaricomycetidae</taxon>
        <taxon>Boletales</taxon>
        <taxon>Suillineae</taxon>
        <taxon>Suillaceae</taxon>
        <taxon>Suillus</taxon>
    </lineage>
</organism>
<reference evidence="2" key="1">
    <citation type="journal article" date="2020" name="New Phytol.">
        <title>Comparative genomics reveals dynamic genome evolution in host specialist ectomycorrhizal fungi.</title>
        <authorList>
            <person name="Lofgren L.A."/>
            <person name="Nguyen N.H."/>
            <person name="Vilgalys R."/>
            <person name="Ruytinx J."/>
            <person name="Liao H.L."/>
            <person name="Branco S."/>
            <person name="Kuo A."/>
            <person name="LaButti K."/>
            <person name="Lipzen A."/>
            <person name="Andreopoulos W."/>
            <person name="Pangilinan J."/>
            <person name="Riley R."/>
            <person name="Hundley H."/>
            <person name="Na H."/>
            <person name="Barry K."/>
            <person name="Grigoriev I.V."/>
            <person name="Stajich J.E."/>
            <person name="Kennedy P.G."/>
        </authorList>
    </citation>
    <scope>NUCLEOTIDE SEQUENCE</scope>
    <source>
        <strain evidence="2">MN1</strain>
    </source>
</reference>
<dbReference type="AlphaFoldDB" id="A0A9P7DRD1"/>
<proteinExistence type="predicted"/>
<dbReference type="OrthoDB" id="2693147at2759"/>
<dbReference type="EMBL" id="JABBWG010000098">
    <property type="protein sequence ID" value="KAG1801205.1"/>
    <property type="molecule type" value="Genomic_DNA"/>
</dbReference>
<dbReference type="Proteomes" id="UP000807769">
    <property type="component" value="Unassembled WGS sequence"/>
</dbReference>
<keyword evidence="3" id="KW-1185">Reference proteome</keyword>
<evidence type="ECO:0000313" key="2">
    <source>
        <dbReference type="EMBL" id="KAG1801205.1"/>
    </source>
</evidence>
<dbReference type="RefSeq" id="XP_041186039.1">
    <property type="nucleotide sequence ID" value="XM_041333718.1"/>
</dbReference>